<reference evidence="5" key="1">
    <citation type="journal article" date="2019" name="Int. J. Syst. Evol. Microbiol.">
        <title>The Global Catalogue of Microorganisms (GCM) 10K type strain sequencing project: providing services to taxonomists for standard genome sequencing and annotation.</title>
        <authorList>
            <consortium name="The Broad Institute Genomics Platform"/>
            <consortium name="The Broad Institute Genome Sequencing Center for Infectious Disease"/>
            <person name="Wu L."/>
            <person name="Ma J."/>
        </authorList>
    </citation>
    <scope>NUCLEOTIDE SEQUENCE [LARGE SCALE GENOMIC DNA]</scope>
    <source>
        <strain evidence="5">CCUG 61484</strain>
    </source>
</reference>
<gene>
    <name evidence="4" type="ORF">ACFQZX_10320</name>
</gene>
<keyword evidence="1" id="KW-0238">DNA-binding</keyword>
<evidence type="ECO:0000256" key="2">
    <source>
        <dbReference type="ARBA" id="ARBA00023172"/>
    </source>
</evidence>
<keyword evidence="5" id="KW-1185">Reference proteome</keyword>
<dbReference type="Pfam" id="PF17293">
    <property type="entry name" value="Arm-DNA-bind_5"/>
    <property type="match status" value="1"/>
</dbReference>
<dbReference type="InterPro" id="IPR035386">
    <property type="entry name" value="Arm-DNA-bind_5"/>
</dbReference>
<dbReference type="Proteomes" id="UP001597010">
    <property type="component" value="Unassembled WGS sequence"/>
</dbReference>
<dbReference type="Gene3D" id="1.10.150.130">
    <property type="match status" value="1"/>
</dbReference>
<feature type="domain" description="Arm DNA-binding" evidence="3">
    <location>
        <begin position="16"/>
        <end position="98"/>
    </location>
</feature>
<dbReference type="EMBL" id="JBHTHZ010000005">
    <property type="protein sequence ID" value="MFD0794015.1"/>
    <property type="molecule type" value="Genomic_DNA"/>
</dbReference>
<evidence type="ECO:0000259" key="3">
    <source>
        <dbReference type="Pfam" id="PF17293"/>
    </source>
</evidence>
<name>A0ABW3AT30_9SPHI</name>
<dbReference type="InterPro" id="IPR011010">
    <property type="entry name" value="DNA_brk_join_enz"/>
</dbReference>
<dbReference type="SUPFAM" id="SSF56349">
    <property type="entry name" value="DNA breaking-rejoining enzymes"/>
    <property type="match status" value="1"/>
</dbReference>
<proteinExistence type="predicted"/>
<comment type="caution">
    <text evidence="4">The sequence shown here is derived from an EMBL/GenBank/DDBJ whole genome shotgun (WGS) entry which is preliminary data.</text>
</comment>
<accession>A0ABW3AT30</accession>
<evidence type="ECO:0000313" key="4">
    <source>
        <dbReference type="EMBL" id="MFD0794015.1"/>
    </source>
</evidence>
<dbReference type="RefSeq" id="WP_377114687.1">
    <property type="nucleotide sequence ID" value="NZ_JBHTHZ010000005.1"/>
</dbReference>
<sequence>MKNVAKMYNFSSKLWYDKRFISKQGEVSLYLQVTLNRKHKAFPLKIKWLVDRIDMAAGELLLKARGDRPYQDYNMAIRQEQGRHNEILMTYRLKKANIDIIKFAKEVKVYDSKISFASFVPREALKRYNRKEITRRTFQNHTTTYLKMVEFEPVWCFEQLTVAWVKRFRQWLINKDYNLSYVWTVLKNVKAYMAFTEYEPMMHIEEEVIKFKNPEPKYKTTFLTTDEVRQLIKLCNSGYLTEKQNRVLSAFLFSCFTGLRISDVYRVNASWEETQGFLDFILKMNERAGKWIRIPLPDHARDFVKNLNGIYF</sequence>
<keyword evidence="2" id="KW-0233">DNA recombination</keyword>
<protein>
    <submittedName>
        <fullName evidence="4">Phage integrase SAM-like domain-containing protein</fullName>
    </submittedName>
</protein>
<dbReference type="InterPro" id="IPR013762">
    <property type="entry name" value="Integrase-like_cat_sf"/>
</dbReference>
<dbReference type="Gene3D" id="1.10.443.10">
    <property type="entry name" value="Intergrase catalytic core"/>
    <property type="match status" value="1"/>
</dbReference>
<dbReference type="InterPro" id="IPR010998">
    <property type="entry name" value="Integrase_recombinase_N"/>
</dbReference>
<organism evidence="4 5">
    <name type="scientific">Mucilaginibacter litoreus</name>
    <dbReference type="NCBI Taxonomy" id="1048221"/>
    <lineage>
        <taxon>Bacteria</taxon>
        <taxon>Pseudomonadati</taxon>
        <taxon>Bacteroidota</taxon>
        <taxon>Sphingobacteriia</taxon>
        <taxon>Sphingobacteriales</taxon>
        <taxon>Sphingobacteriaceae</taxon>
        <taxon>Mucilaginibacter</taxon>
    </lineage>
</organism>
<evidence type="ECO:0000313" key="5">
    <source>
        <dbReference type="Proteomes" id="UP001597010"/>
    </source>
</evidence>
<evidence type="ECO:0000256" key="1">
    <source>
        <dbReference type="ARBA" id="ARBA00023125"/>
    </source>
</evidence>